<evidence type="ECO:0000256" key="4">
    <source>
        <dbReference type="SAM" id="MobiDB-lite"/>
    </source>
</evidence>
<organism evidence="7 8">
    <name type="scientific">[Emmonsia] crescens</name>
    <dbReference type="NCBI Taxonomy" id="73230"/>
    <lineage>
        <taxon>Eukaryota</taxon>
        <taxon>Fungi</taxon>
        <taxon>Dikarya</taxon>
        <taxon>Ascomycota</taxon>
        <taxon>Pezizomycotina</taxon>
        <taxon>Eurotiomycetes</taxon>
        <taxon>Eurotiomycetidae</taxon>
        <taxon>Onygenales</taxon>
        <taxon>Ajellomycetaceae</taxon>
        <taxon>Emergomyces</taxon>
    </lineage>
</organism>
<evidence type="ECO:0000259" key="5">
    <source>
        <dbReference type="PROSITE" id="PS51388"/>
    </source>
</evidence>
<dbReference type="Gene3D" id="3.40.50.300">
    <property type="entry name" value="P-loop containing nucleotide triphosphate hydrolases"/>
    <property type="match status" value="1"/>
</dbReference>
<keyword evidence="3" id="KW-0175">Coiled coil</keyword>
<accession>A0A2B7ZN51</accession>
<dbReference type="GO" id="GO:0000266">
    <property type="term" value="P:mitochondrial fission"/>
    <property type="evidence" value="ECO:0007669"/>
    <property type="project" value="TreeGrafter"/>
</dbReference>
<name>A0A2B7ZN51_9EURO</name>
<dbReference type="Gene3D" id="1.20.120.1240">
    <property type="entry name" value="Dynamin, middle domain"/>
    <property type="match status" value="1"/>
</dbReference>
<feature type="compositionally biased region" description="Basic and acidic residues" evidence="4">
    <location>
        <begin position="758"/>
        <end position="772"/>
    </location>
</feature>
<feature type="region of interest" description="Disordered" evidence="4">
    <location>
        <begin position="741"/>
        <end position="780"/>
    </location>
</feature>
<dbReference type="GO" id="GO:0003924">
    <property type="term" value="F:GTPase activity"/>
    <property type="evidence" value="ECO:0007669"/>
    <property type="project" value="InterPro"/>
</dbReference>
<dbReference type="GO" id="GO:0005525">
    <property type="term" value="F:GTP binding"/>
    <property type="evidence" value="ECO:0007669"/>
    <property type="project" value="InterPro"/>
</dbReference>
<dbReference type="GO" id="GO:0005739">
    <property type="term" value="C:mitochondrion"/>
    <property type="evidence" value="ECO:0007669"/>
    <property type="project" value="TreeGrafter"/>
</dbReference>
<dbReference type="GO" id="GO:0016559">
    <property type="term" value="P:peroxisome fission"/>
    <property type="evidence" value="ECO:0007669"/>
    <property type="project" value="TreeGrafter"/>
</dbReference>
<evidence type="ECO:0000259" key="6">
    <source>
        <dbReference type="PROSITE" id="PS51718"/>
    </source>
</evidence>
<feature type="domain" description="Dynamin-type G" evidence="6">
    <location>
        <begin position="37"/>
        <end position="321"/>
    </location>
</feature>
<evidence type="ECO:0000256" key="3">
    <source>
        <dbReference type="SAM" id="Coils"/>
    </source>
</evidence>
<dbReference type="InterPro" id="IPR000375">
    <property type="entry name" value="Dynamin_stalk"/>
</dbReference>
<dbReference type="Proteomes" id="UP000226031">
    <property type="component" value="Unassembled WGS sequence"/>
</dbReference>
<dbReference type="PROSITE" id="PS51388">
    <property type="entry name" value="GED"/>
    <property type="match status" value="1"/>
</dbReference>
<dbReference type="VEuPathDB" id="FungiDB:EMCG_05226"/>
<dbReference type="GO" id="GO:0006897">
    <property type="term" value="P:endocytosis"/>
    <property type="evidence" value="ECO:0007669"/>
    <property type="project" value="TreeGrafter"/>
</dbReference>
<sequence>MTLDIFDTLGLTALKTSESETLLDEIDSLRRQGISEFVFLPQIIVCGDQSSGKSSTLEAISGVPFPRNDTVCTRFATEVILREADTSSATVSIVPSHETTSQRNQEELLAFRETLAAMEDLPAVMAEAMVLMGISTSVAFSRDILRVEISGPNKPKLTVVDLPGLIHSGSKQQPEADVKLISDLVRSYMENPRSIILAVVSAKNDYPNQIILKRAKELDPRGLRTLGLITKPDDLPVGSDSEGDFIKLANNKCIEFQLGWHVVKNRDYESRHASTEERDRSEEEFLSTGVWKNLPSKMVGIVALRQRLSKILLDQIKTYLPSLAIDIQANIDVSELELLELGDNRATIDEQRQFLLKLSQSFERLCKSAVGGDYGSSFFGDPLVEAEYQKRLRGVVQNLNLDFAKSMRTSGHRRVIHARGENLTEPAEDQIMMRRNQAIKWVRQILERSRGRELPGSFNPLLVGELFRDQSCLWEKIARRHVERIVKAVKGFLDIVLEELADHEILCALFSNWITGKINERFEWASQSLDRLLADRATHPITYNHYYTETLQNMRQQQQAADLKKNIRSFLDKKQDNLIRPSDTSSLAKSLVAQSESDMDDFACSELLDSMQAYYKVALDGFIDNVAIQVIERDLVGDLWVIFTPTDVGKMPDALISQIAAESEESRTRRQELERKLDTLRNGLEICRRHAIHMTFTLFSTKPYSTSEEAEEKESYEMLPIENRFNETSKAEASNVLEQPSEGFEGSIAYDSPNQHAPKTESESEFETETKPAVRGTFWP</sequence>
<keyword evidence="1" id="KW-0547">Nucleotide-binding</keyword>
<dbReference type="SUPFAM" id="SSF52540">
    <property type="entry name" value="P-loop containing nucleoside triphosphate hydrolases"/>
    <property type="match status" value="1"/>
</dbReference>
<evidence type="ECO:0000313" key="7">
    <source>
        <dbReference type="EMBL" id="PGH34618.1"/>
    </source>
</evidence>
<dbReference type="EMBL" id="PDND01000036">
    <property type="protein sequence ID" value="PGH34618.1"/>
    <property type="molecule type" value="Genomic_DNA"/>
</dbReference>
<evidence type="ECO:0008006" key="9">
    <source>
        <dbReference type="Google" id="ProtNLM"/>
    </source>
</evidence>
<protein>
    <recommendedName>
        <fullName evidence="9">Dynamin GTPase</fullName>
    </recommendedName>
</protein>
<dbReference type="STRING" id="73230.A0A2B7ZN51"/>
<gene>
    <name evidence="7" type="ORF">GX50_02508</name>
</gene>
<dbReference type="PANTHER" id="PTHR11566:SF21">
    <property type="entry name" value="DYNAMIN RELATED PROTEIN 1, ISOFORM A"/>
    <property type="match status" value="1"/>
</dbReference>
<evidence type="ECO:0000256" key="2">
    <source>
        <dbReference type="ARBA" id="ARBA00023134"/>
    </source>
</evidence>
<dbReference type="SMART" id="SM00053">
    <property type="entry name" value="DYNc"/>
    <property type="match status" value="1"/>
</dbReference>
<dbReference type="PRINTS" id="PR00195">
    <property type="entry name" value="DYNAMIN"/>
</dbReference>
<dbReference type="FunFam" id="3.40.50.300:FF:001425">
    <property type="entry name" value="Dynamin GTPase, putative"/>
    <property type="match status" value="1"/>
</dbReference>
<dbReference type="InterPro" id="IPR020850">
    <property type="entry name" value="GED_dom"/>
</dbReference>
<dbReference type="PROSITE" id="PS51718">
    <property type="entry name" value="G_DYNAMIN_2"/>
    <property type="match status" value="1"/>
</dbReference>
<dbReference type="AlphaFoldDB" id="A0A2B7ZN51"/>
<dbReference type="GO" id="GO:0008017">
    <property type="term" value="F:microtubule binding"/>
    <property type="evidence" value="ECO:0007669"/>
    <property type="project" value="TreeGrafter"/>
</dbReference>
<evidence type="ECO:0000256" key="1">
    <source>
        <dbReference type="ARBA" id="ARBA00022741"/>
    </source>
</evidence>
<dbReference type="CDD" id="cd08771">
    <property type="entry name" value="DLP_1"/>
    <property type="match status" value="1"/>
</dbReference>
<dbReference type="InterPro" id="IPR022812">
    <property type="entry name" value="Dynamin"/>
</dbReference>
<feature type="domain" description="GED" evidence="5">
    <location>
        <begin position="604"/>
        <end position="695"/>
    </location>
</feature>
<dbReference type="Pfam" id="PF00350">
    <property type="entry name" value="Dynamin_N"/>
    <property type="match status" value="1"/>
</dbReference>
<dbReference type="InterPro" id="IPR027417">
    <property type="entry name" value="P-loop_NTPase"/>
</dbReference>
<comment type="caution">
    <text evidence="7">The sequence shown here is derived from an EMBL/GenBank/DDBJ whole genome shotgun (WGS) entry which is preliminary data.</text>
</comment>
<dbReference type="InterPro" id="IPR045063">
    <property type="entry name" value="Dynamin_N"/>
</dbReference>
<feature type="coiled-coil region" evidence="3">
    <location>
        <begin position="656"/>
        <end position="690"/>
    </location>
</feature>
<proteinExistence type="predicted"/>
<dbReference type="InterPro" id="IPR001401">
    <property type="entry name" value="Dynamin_GTPase"/>
</dbReference>
<keyword evidence="2" id="KW-0342">GTP-binding</keyword>
<reference evidence="7 8" key="1">
    <citation type="submission" date="2017-10" db="EMBL/GenBank/DDBJ databases">
        <title>Comparative genomics in systemic dimorphic fungi from Ajellomycetaceae.</title>
        <authorList>
            <person name="Munoz J.F."/>
            <person name="Mcewen J.G."/>
            <person name="Clay O.K."/>
            <person name="Cuomo C.A."/>
        </authorList>
    </citation>
    <scope>NUCLEOTIDE SEQUENCE [LARGE SCALE GENOMIC DNA]</scope>
    <source>
        <strain evidence="7 8">UAMH4076</strain>
    </source>
</reference>
<dbReference type="GO" id="GO:0048312">
    <property type="term" value="P:intracellular distribution of mitochondria"/>
    <property type="evidence" value="ECO:0007669"/>
    <property type="project" value="TreeGrafter"/>
</dbReference>
<dbReference type="GO" id="GO:0016020">
    <property type="term" value="C:membrane"/>
    <property type="evidence" value="ECO:0007669"/>
    <property type="project" value="TreeGrafter"/>
</dbReference>
<dbReference type="InterPro" id="IPR030381">
    <property type="entry name" value="G_DYNAMIN_dom"/>
</dbReference>
<keyword evidence="8" id="KW-1185">Reference proteome</keyword>
<dbReference type="Pfam" id="PF01031">
    <property type="entry name" value="Dynamin_M"/>
    <property type="match status" value="1"/>
</dbReference>
<evidence type="ECO:0000313" key="8">
    <source>
        <dbReference type="Proteomes" id="UP000226031"/>
    </source>
</evidence>
<dbReference type="PANTHER" id="PTHR11566">
    <property type="entry name" value="DYNAMIN"/>
    <property type="match status" value="1"/>
</dbReference>
<dbReference type="GO" id="GO:0005874">
    <property type="term" value="C:microtubule"/>
    <property type="evidence" value="ECO:0007669"/>
    <property type="project" value="TreeGrafter"/>
</dbReference>